<organism evidence="6 7">
    <name type="scientific">Digitaria exilis</name>
    <dbReference type="NCBI Taxonomy" id="1010633"/>
    <lineage>
        <taxon>Eukaryota</taxon>
        <taxon>Viridiplantae</taxon>
        <taxon>Streptophyta</taxon>
        <taxon>Embryophyta</taxon>
        <taxon>Tracheophyta</taxon>
        <taxon>Spermatophyta</taxon>
        <taxon>Magnoliopsida</taxon>
        <taxon>Liliopsida</taxon>
        <taxon>Poales</taxon>
        <taxon>Poaceae</taxon>
        <taxon>PACMAD clade</taxon>
        <taxon>Panicoideae</taxon>
        <taxon>Panicodae</taxon>
        <taxon>Paniceae</taxon>
        <taxon>Anthephorinae</taxon>
        <taxon>Digitaria</taxon>
    </lineage>
</organism>
<dbReference type="Pfam" id="PF01915">
    <property type="entry name" value="Glyco_hydro_3_C"/>
    <property type="match status" value="1"/>
</dbReference>
<dbReference type="AlphaFoldDB" id="A0A835AF38"/>
<evidence type="ECO:0000256" key="3">
    <source>
        <dbReference type="ARBA" id="ARBA00023295"/>
    </source>
</evidence>
<keyword evidence="3" id="KW-0326">Glycosidase</keyword>
<keyword evidence="2" id="KW-0378">Hydrolase</keyword>
<accession>A0A835AF38</accession>
<dbReference type="Pfam" id="PF00933">
    <property type="entry name" value="Glyco_hydro_3"/>
    <property type="match status" value="1"/>
</dbReference>
<sequence>MLPFPSSCCHHLAGHGATSPLRPPVQPPLRPLRYAIVIHDVTLCTSLRLAALHVHTSPPAVVGMWRNATGNPQAPSRTSSKCDLAHTPYLSARSAAQGTTDERNHAWQELRRDAPCRAMAQGSRVTAKKAHYSGRSTQPPTRSDEIYSSIWTLVEEVELEISGTAWAMASRKPAPTAYSPRRSSGPATGAERDEGKNEATWVARLPVPAWLVSDLYPIPLQTAVQARAKTETSPGLRSEERRKNHSVSSHRWQNVGVSVPYSYSPAHGVYGRRMSWKHDMCLLVRPIELASRRAGSPAAGWKRKQAAQHETRPHQAPAAQPGWLVVCLSWRSKQKDKMIREHTMRMDPISFIPHAHSVPMSAPLLGTHPLSYIHCPHETEQRMPLAISTMASASSFRHLQPFLPALLCAIAIAAVSSAATASSAGAGERGPIGTNGKNYTKVCDPARFASLGLDMSRFRYCDASLPYGDRVRDLVGQLTLDEKVGNLGDRADGAPRVGLPHYRWWGEALHGVSDVGPWGTWFGDVVPGATSFPLVITTAASFNETLWRSVGAAVSTEIRAMYNLGHAELTYWSPNINVVRDPRWGRASETPGEDPFLVGRYAVNFVRGMQDIVVSGAGDGHSGGDPFSRPIKVSSCCKHFTAYDVDAWFDADRLTFDAEVQERDMVETFERPFEMCIREGDASCVMCSYNRVNGVPACADARLLSETVRNQWQLHGYIVSDCDSVRVMVRDAKFLNFTGVEATAASMKAGLDLDCGMYWEGVRDFFTTYGVDAVRQGKIKEADVDNALANVYTTLMRLGFFDGMPEFESLGAKDVCSEDHMELAADAARQGMVLLKNDAKRLPLDPKTINSVSLVGLLQHINATDVMLGDYRGTPCRVVTPYNAIRKMVKATNVHACDNGACDTAEGLGRAAKTAKISDATVVIAGLNMSVEKESNDREDLLLPWNQTSWINAVAEASPYPIVLVIMSAGGVDVSFAQNNSKIGAIVWAGYPGEEGGTAIADVLFGKHNPGGRLPLTWYKNEYVNQIPMTSMALRPDAAHRYPGRTYKFYSGPSVLYPFGHGLSYTNFTYTSTTTTGATVTIPIGAWEHCKLLTYKPGASPSPSPACPALNVASHRCDESVSFAVTVRNAGGVSGEHVVPVYTSPPTEVGDAPIKQLVAFRRVFVPAGEAVEVPFTLNVCKDFAIVEETAYTVVPSGASTVVVGDDALALSFKVTIHLAL</sequence>
<dbReference type="InterPro" id="IPR002772">
    <property type="entry name" value="Glyco_hydro_3_C"/>
</dbReference>
<dbReference type="Gene3D" id="2.60.40.10">
    <property type="entry name" value="Immunoglobulins"/>
    <property type="match status" value="1"/>
</dbReference>
<dbReference type="InterPro" id="IPR036962">
    <property type="entry name" value="Glyco_hydro_3_N_sf"/>
</dbReference>
<evidence type="ECO:0000256" key="1">
    <source>
        <dbReference type="ARBA" id="ARBA00022729"/>
    </source>
</evidence>
<evidence type="ECO:0000256" key="2">
    <source>
        <dbReference type="ARBA" id="ARBA00022801"/>
    </source>
</evidence>
<evidence type="ECO:0000256" key="4">
    <source>
        <dbReference type="SAM" id="MobiDB-lite"/>
    </source>
</evidence>
<dbReference type="GO" id="GO:0031222">
    <property type="term" value="P:arabinan catabolic process"/>
    <property type="evidence" value="ECO:0007669"/>
    <property type="project" value="TreeGrafter"/>
</dbReference>
<evidence type="ECO:0000313" key="7">
    <source>
        <dbReference type="Proteomes" id="UP000636709"/>
    </source>
</evidence>
<dbReference type="GO" id="GO:0046556">
    <property type="term" value="F:alpha-L-arabinofuranosidase activity"/>
    <property type="evidence" value="ECO:0007669"/>
    <property type="project" value="TreeGrafter"/>
</dbReference>
<dbReference type="PANTHER" id="PTHR42721">
    <property type="entry name" value="SUGAR HYDROLASE-RELATED"/>
    <property type="match status" value="1"/>
</dbReference>
<dbReference type="InterPro" id="IPR001764">
    <property type="entry name" value="Glyco_hydro_3_N"/>
</dbReference>
<dbReference type="InterPro" id="IPR026891">
    <property type="entry name" value="Fn3-like"/>
</dbReference>
<dbReference type="Gene3D" id="3.20.20.300">
    <property type="entry name" value="Glycoside hydrolase, family 3, N-terminal domain"/>
    <property type="match status" value="1"/>
</dbReference>
<dbReference type="SUPFAM" id="SSF52279">
    <property type="entry name" value="Beta-D-glucan exohydrolase, C-terminal domain"/>
    <property type="match status" value="1"/>
</dbReference>
<dbReference type="Pfam" id="PF14310">
    <property type="entry name" value="Fn3-like"/>
    <property type="match status" value="1"/>
</dbReference>
<protein>
    <recommendedName>
        <fullName evidence="5">Fibronectin type III-like domain-containing protein</fullName>
    </recommendedName>
</protein>
<feature type="region of interest" description="Disordered" evidence="4">
    <location>
        <begin position="112"/>
        <end position="143"/>
    </location>
</feature>
<gene>
    <name evidence="6" type="ORF">HU200_056790</name>
</gene>
<dbReference type="GO" id="GO:0045493">
    <property type="term" value="P:xylan catabolic process"/>
    <property type="evidence" value="ECO:0007669"/>
    <property type="project" value="InterPro"/>
</dbReference>
<dbReference type="OrthoDB" id="47059at2759"/>
<dbReference type="InterPro" id="IPR013783">
    <property type="entry name" value="Ig-like_fold"/>
</dbReference>
<proteinExistence type="predicted"/>
<comment type="caution">
    <text evidence="6">The sequence shown here is derived from an EMBL/GenBank/DDBJ whole genome shotgun (WGS) entry which is preliminary data.</text>
</comment>
<reference evidence="6" key="1">
    <citation type="submission" date="2020-07" db="EMBL/GenBank/DDBJ databases">
        <title>Genome sequence and genetic diversity analysis of an under-domesticated orphan crop, white fonio (Digitaria exilis).</title>
        <authorList>
            <person name="Bennetzen J.L."/>
            <person name="Chen S."/>
            <person name="Ma X."/>
            <person name="Wang X."/>
            <person name="Yssel A.E.J."/>
            <person name="Chaluvadi S.R."/>
            <person name="Johnson M."/>
            <person name="Gangashetty P."/>
            <person name="Hamidou F."/>
            <person name="Sanogo M.D."/>
            <person name="Zwaenepoel A."/>
            <person name="Wallace J."/>
            <person name="Van De Peer Y."/>
            <person name="Van Deynze A."/>
        </authorList>
    </citation>
    <scope>NUCLEOTIDE SEQUENCE</scope>
    <source>
        <tissue evidence="6">Leaves</tissue>
    </source>
</reference>
<dbReference type="SUPFAM" id="SSF51445">
    <property type="entry name" value="(Trans)glycosidases"/>
    <property type="match status" value="1"/>
</dbReference>
<dbReference type="SMART" id="SM01217">
    <property type="entry name" value="Fn3_like"/>
    <property type="match status" value="1"/>
</dbReference>
<dbReference type="InterPro" id="IPR044993">
    <property type="entry name" value="BXL"/>
</dbReference>
<dbReference type="Gene3D" id="3.40.50.1700">
    <property type="entry name" value="Glycoside hydrolase family 3 C-terminal domain"/>
    <property type="match status" value="1"/>
</dbReference>
<keyword evidence="7" id="KW-1185">Reference proteome</keyword>
<dbReference type="Proteomes" id="UP000636709">
    <property type="component" value="Unassembled WGS sequence"/>
</dbReference>
<dbReference type="PANTHER" id="PTHR42721:SF11">
    <property type="entry name" value="BETA-D-XYLOSIDASE 5-RELATED"/>
    <property type="match status" value="1"/>
</dbReference>
<feature type="region of interest" description="Disordered" evidence="4">
    <location>
        <begin position="227"/>
        <end position="249"/>
    </location>
</feature>
<keyword evidence="1" id="KW-0732">Signal</keyword>
<dbReference type="GO" id="GO:0009044">
    <property type="term" value="F:xylan 1,4-beta-xylosidase activity"/>
    <property type="evidence" value="ECO:0007669"/>
    <property type="project" value="InterPro"/>
</dbReference>
<name>A0A835AF38_9POAL</name>
<dbReference type="FunFam" id="3.40.50.1700:FF:000001">
    <property type="entry name" value="probable beta-D-xylosidase 2"/>
    <property type="match status" value="1"/>
</dbReference>
<dbReference type="InterPro" id="IPR017853">
    <property type="entry name" value="GH"/>
</dbReference>
<evidence type="ECO:0000259" key="5">
    <source>
        <dbReference type="SMART" id="SM01217"/>
    </source>
</evidence>
<dbReference type="FunFam" id="3.20.20.300:FF:000010">
    <property type="entry name" value="Putative beta-D-xylosidase 5"/>
    <property type="match status" value="1"/>
</dbReference>
<evidence type="ECO:0000313" key="6">
    <source>
        <dbReference type="EMBL" id="KAF8661833.1"/>
    </source>
</evidence>
<dbReference type="InterPro" id="IPR036881">
    <property type="entry name" value="Glyco_hydro_3_C_sf"/>
</dbReference>
<dbReference type="EMBL" id="JACEFO010002392">
    <property type="protein sequence ID" value="KAF8661833.1"/>
    <property type="molecule type" value="Genomic_DNA"/>
</dbReference>
<feature type="domain" description="Fibronectin type III-like" evidence="5">
    <location>
        <begin position="1137"/>
        <end position="1207"/>
    </location>
</feature>
<feature type="region of interest" description="Disordered" evidence="4">
    <location>
        <begin position="170"/>
        <end position="197"/>
    </location>
</feature>